<proteinExistence type="predicted"/>
<organism evidence="1 2">
    <name type="scientific">Dreissena polymorpha</name>
    <name type="common">Zebra mussel</name>
    <name type="synonym">Mytilus polymorpha</name>
    <dbReference type="NCBI Taxonomy" id="45954"/>
    <lineage>
        <taxon>Eukaryota</taxon>
        <taxon>Metazoa</taxon>
        <taxon>Spiralia</taxon>
        <taxon>Lophotrochozoa</taxon>
        <taxon>Mollusca</taxon>
        <taxon>Bivalvia</taxon>
        <taxon>Autobranchia</taxon>
        <taxon>Heteroconchia</taxon>
        <taxon>Euheterodonta</taxon>
        <taxon>Imparidentia</taxon>
        <taxon>Neoheterodontei</taxon>
        <taxon>Myida</taxon>
        <taxon>Dreissenoidea</taxon>
        <taxon>Dreissenidae</taxon>
        <taxon>Dreissena</taxon>
    </lineage>
</organism>
<dbReference type="AlphaFoldDB" id="A0A9D4MQN8"/>
<dbReference type="EMBL" id="JAIWYP010000001">
    <property type="protein sequence ID" value="KAH3882067.1"/>
    <property type="molecule type" value="Genomic_DNA"/>
</dbReference>
<reference evidence="1" key="2">
    <citation type="submission" date="2020-11" db="EMBL/GenBank/DDBJ databases">
        <authorList>
            <person name="McCartney M.A."/>
            <person name="Auch B."/>
            <person name="Kono T."/>
            <person name="Mallez S."/>
            <person name="Becker A."/>
            <person name="Gohl D.M."/>
            <person name="Silverstein K.A.T."/>
            <person name="Koren S."/>
            <person name="Bechman K.B."/>
            <person name="Herman A."/>
            <person name="Abrahante J.E."/>
            <person name="Garbe J."/>
        </authorList>
    </citation>
    <scope>NUCLEOTIDE SEQUENCE</scope>
    <source>
        <strain evidence="1">Duluth1</strain>
        <tissue evidence="1">Whole animal</tissue>
    </source>
</reference>
<gene>
    <name evidence="1" type="ORF">DPMN_005997</name>
</gene>
<accession>A0A9D4MQN8</accession>
<evidence type="ECO:0000313" key="2">
    <source>
        <dbReference type="Proteomes" id="UP000828390"/>
    </source>
</evidence>
<dbReference type="Proteomes" id="UP000828390">
    <property type="component" value="Unassembled WGS sequence"/>
</dbReference>
<protein>
    <submittedName>
        <fullName evidence="1">Uncharacterized protein</fullName>
    </submittedName>
</protein>
<comment type="caution">
    <text evidence="1">The sequence shown here is derived from an EMBL/GenBank/DDBJ whole genome shotgun (WGS) entry which is preliminary data.</text>
</comment>
<sequence>MSLVLGKHGLMHVGIVSLQISLCRESVHTPYAAIWSCTTQTDKRTHAVCCYMELYDADGQAYTRRMLLYGVVRRRRTSVHTPYAVIWSCTTQTDKRTYAVCCYVELYDADGQAYTRRMLLYGVVRRRRTSVHTPYAVIWSCTTQTDKRTYAV</sequence>
<name>A0A9D4MQN8_DREPO</name>
<keyword evidence="2" id="KW-1185">Reference proteome</keyword>
<evidence type="ECO:0000313" key="1">
    <source>
        <dbReference type="EMBL" id="KAH3882067.1"/>
    </source>
</evidence>
<reference evidence="1" key="1">
    <citation type="journal article" date="2019" name="bioRxiv">
        <title>The Genome of the Zebra Mussel, Dreissena polymorpha: A Resource for Invasive Species Research.</title>
        <authorList>
            <person name="McCartney M.A."/>
            <person name="Auch B."/>
            <person name="Kono T."/>
            <person name="Mallez S."/>
            <person name="Zhang Y."/>
            <person name="Obille A."/>
            <person name="Becker A."/>
            <person name="Abrahante J.E."/>
            <person name="Garbe J."/>
            <person name="Badalamenti J.P."/>
            <person name="Herman A."/>
            <person name="Mangelson H."/>
            <person name="Liachko I."/>
            <person name="Sullivan S."/>
            <person name="Sone E.D."/>
            <person name="Koren S."/>
            <person name="Silverstein K.A.T."/>
            <person name="Beckman K.B."/>
            <person name="Gohl D.M."/>
        </authorList>
    </citation>
    <scope>NUCLEOTIDE SEQUENCE</scope>
    <source>
        <strain evidence="1">Duluth1</strain>
        <tissue evidence="1">Whole animal</tissue>
    </source>
</reference>